<accession>A0A193QFX2</accession>
<proteinExistence type="predicted"/>
<dbReference type="AlphaFoldDB" id="A0A193QFX2"/>
<protein>
    <submittedName>
        <fullName evidence="1">Uncharacterized protein</fullName>
    </submittedName>
</protein>
<organism evidence="1 2">
    <name type="scientific">Sodalis glossinidius (strain morsitans)</name>
    <dbReference type="NCBI Taxonomy" id="343509"/>
    <lineage>
        <taxon>Bacteria</taxon>
        <taxon>Pseudomonadati</taxon>
        <taxon>Pseudomonadota</taxon>
        <taxon>Gammaproteobacteria</taxon>
        <taxon>Enterobacterales</taxon>
        <taxon>Bruguierivoracaceae</taxon>
        <taxon>Sodalis</taxon>
    </lineage>
</organism>
<name>A0A193QFX2_SODGM</name>
<reference evidence="1 2" key="1">
    <citation type="submission" date="2015-05" db="EMBL/GenBank/DDBJ databases">
        <authorList>
            <person name="Goodhead I."/>
        </authorList>
    </citation>
    <scope>NUCLEOTIDE SEQUENCE [LARGE SCALE GENOMIC DNA]</scope>
    <source>
        <strain evidence="2">morsitans</strain>
    </source>
</reference>
<dbReference type="Proteomes" id="UP000245838">
    <property type="component" value="Chromosome sggmmb4_Chromosome"/>
</dbReference>
<evidence type="ECO:0000313" key="2">
    <source>
        <dbReference type="Proteomes" id="UP000245838"/>
    </source>
</evidence>
<gene>
    <name evidence="1" type="ORF">SGGMMB4_00926</name>
</gene>
<dbReference type="EMBL" id="LN854557">
    <property type="protein sequence ID" value="CRL44048.1"/>
    <property type="molecule type" value="Genomic_DNA"/>
</dbReference>
<evidence type="ECO:0000313" key="1">
    <source>
        <dbReference type="EMBL" id="CRL44048.1"/>
    </source>
</evidence>
<dbReference type="RefSeq" id="WP_166506393.1">
    <property type="nucleotide sequence ID" value="NZ_LN854557.1"/>
</dbReference>
<sequence length="103" mass="10609">MTTNAGESFLSEDDAYSAEWDAILTYLGEVIGGSQNATQSTVAAPHLQGNSRSAGTFGYGQGLFAPCGESFSSDATNTAPIKPLPYPVAGVATSEFHTACGRI</sequence>